<dbReference type="EMBL" id="HBKN01045314">
    <property type="protein sequence ID" value="CAE2334790.1"/>
    <property type="molecule type" value="Transcribed_RNA"/>
</dbReference>
<name>A0A7S4PGW7_GUITH</name>
<feature type="region of interest" description="Disordered" evidence="2">
    <location>
        <begin position="57"/>
        <end position="76"/>
    </location>
</feature>
<proteinExistence type="predicted"/>
<gene>
    <name evidence="3" type="ORF">GTHE00462_LOCUS35449</name>
</gene>
<sequence>MPVKRVKMNSNHSPHPSSRTRAPGVQRAHSARTFISPQQQNRRAEREEESFLDYSYGDASTEFDPSDPNNVVEDDSGLVKDSTITKIRMGEMSRLLDSRRRRIAVLTAELFDARKKIFEKDLQIENLKILSNKPERMDAVISQSFAQPPISARSEDKVRVEPLTPRPTRRVGPASPGKSRKPEVKRNQVLSVLKGFTERNKDTVAQNSETSQKIQELNNELEELRLRNSELQDEIHDLKFKVQQTPAQHQQTPKFLVKSNSHNHLPDASSFPSSISAEVVERFQMYESKILSLKEELAMAKSAQVLEAISEQSRAEKSVSEQLIEAQLNFNDAKLEIIELQREIVELKGEIELRDKMLEFNSERSKSRFGRDVEMKKNHENKVLEDSRYQTLLSKYRNIQKEVATCRQIISEERKTKKQIDPGLTLIESQRRQIMELKEKVDSMCSDPLSIFIEYHGVETKRSRFSRSYQIETEKLNHFSDLQQIASAFEAHVKILQDEIFEQKSRVSQWQEAKYAVDADLKRTKQELLQAKVEIKRMLGNVDVNATEVREKLRAAMTELALKLIELGGLQRRKRNGYESYIALDTLNRAISIIESLHGGSQVEWPPPEMVPHISRLELSTVYTQIGLTHYENFNFVDAKRILELALNIRRQEVGDDDVQTQKWIRFLRKCETEGGGSGSETSSPMARAESPMFAGGHEDSSFSSPPRWGHQFRRASSKPRASFQLELDTELELKAIFGLGEGTEGGEDGGLLSPRRPGPKFPKRSEKLQSSYDFETAGGE</sequence>
<evidence type="ECO:0000313" key="3">
    <source>
        <dbReference type="EMBL" id="CAE2334790.1"/>
    </source>
</evidence>
<reference evidence="3" key="1">
    <citation type="submission" date="2021-01" db="EMBL/GenBank/DDBJ databases">
        <authorList>
            <person name="Corre E."/>
            <person name="Pelletier E."/>
            <person name="Niang G."/>
            <person name="Scheremetjew M."/>
            <person name="Finn R."/>
            <person name="Kale V."/>
            <person name="Holt S."/>
            <person name="Cochrane G."/>
            <person name="Meng A."/>
            <person name="Brown T."/>
            <person name="Cohen L."/>
        </authorList>
    </citation>
    <scope>NUCLEOTIDE SEQUENCE</scope>
    <source>
        <strain evidence="3">CCMP 2712</strain>
    </source>
</reference>
<feature type="coiled-coil region" evidence="1">
    <location>
        <begin position="323"/>
        <end position="350"/>
    </location>
</feature>
<dbReference type="AlphaFoldDB" id="A0A7S4PGW7"/>
<accession>A0A7S4PGW7</accession>
<evidence type="ECO:0000256" key="2">
    <source>
        <dbReference type="SAM" id="MobiDB-lite"/>
    </source>
</evidence>
<feature type="region of interest" description="Disordered" evidence="2">
    <location>
        <begin position="1"/>
        <end position="50"/>
    </location>
</feature>
<protein>
    <submittedName>
        <fullName evidence="3">Uncharacterized protein</fullName>
    </submittedName>
</protein>
<feature type="compositionally biased region" description="Polar residues" evidence="2">
    <location>
        <begin position="8"/>
        <end position="20"/>
    </location>
</feature>
<evidence type="ECO:0000256" key="1">
    <source>
        <dbReference type="SAM" id="Coils"/>
    </source>
</evidence>
<feature type="coiled-coil region" evidence="1">
    <location>
        <begin position="200"/>
        <end position="241"/>
    </location>
</feature>
<feature type="region of interest" description="Disordered" evidence="2">
    <location>
        <begin position="150"/>
        <end position="186"/>
    </location>
</feature>
<feature type="region of interest" description="Disordered" evidence="2">
    <location>
        <begin position="739"/>
        <end position="781"/>
    </location>
</feature>
<feature type="region of interest" description="Disordered" evidence="2">
    <location>
        <begin position="673"/>
        <end position="722"/>
    </location>
</feature>
<organism evidence="3">
    <name type="scientific">Guillardia theta</name>
    <name type="common">Cryptophyte</name>
    <name type="synonym">Cryptomonas phi</name>
    <dbReference type="NCBI Taxonomy" id="55529"/>
    <lineage>
        <taxon>Eukaryota</taxon>
        <taxon>Cryptophyceae</taxon>
        <taxon>Pyrenomonadales</taxon>
        <taxon>Geminigeraceae</taxon>
        <taxon>Guillardia</taxon>
    </lineage>
</organism>
<keyword evidence="1" id="KW-0175">Coiled coil</keyword>